<accession>A0AA38H2Q4</accession>
<sequence>MSYDGPVNAFPGDHELPISLYGYTPNRGFNIFAAVVWGLVLVAHVWWLVKKRTRGIQAMIVIGSIWELIGYAIRAHTYLRPFRSDLFIAQYTILHTAPIFFIMALVNAIGWGMRGTDNSSVYKRFRPRTLTSVLQALNAIVLILVTIGSTMYAVALARLANLEDVRFKGSATRKVLIAGHALKIVSLLAILAILTHLFLHFKRDPVRHTRHTDGPIGTTTTGTTGHTAVDGTTTTHTGPHTTTTGTHTTAIDQTATGPHTGRAITKLFLAISFLTAGMLLTRTCYRLAETVQDVYSRPWNSEALFGVFEFAITWSVVAIWAARPFATQLAPAGIVNAHDGVGHTNKAHV</sequence>
<evidence type="ECO:0000256" key="6">
    <source>
        <dbReference type="SAM" id="Phobius"/>
    </source>
</evidence>
<name>A0AA38H2Q4_9TREE</name>
<feature type="transmembrane region" description="Helical" evidence="6">
    <location>
        <begin position="93"/>
        <end position="112"/>
    </location>
</feature>
<dbReference type="Proteomes" id="UP001164286">
    <property type="component" value="Unassembled WGS sequence"/>
</dbReference>
<dbReference type="PANTHER" id="PTHR31465">
    <property type="entry name" value="PROTEIN RTA1-RELATED"/>
    <property type="match status" value="1"/>
</dbReference>
<feature type="transmembrane region" description="Helical" evidence="6">
    <location>
        <begin position="133"/>
        <end position="155"/>
    </location>
</feature>
<dbReference type="Pfam" id="PF04479">
    <property type="entry name" value="RTA1"/>
    <property type="match status" value="1"/>
</dbReference>
<keyword evidence="3 6" id="KW-1133">Transmembrane helix</keyword>
<keyword evidence="2 6" id="KW-0812">Transmembrane</keyword>
<feature type="transmembrane region" description="Helical" evidence="6">
    <location>
        <begin position="29"/>
        <end position="49"/>
    </location>
</feature>
<feature type="compositionally biased region" description="Low complexity" evidence="5">
    <location>
        <begin position="214"/>
        <end position="256"/>
    </location>
</feature>
<dbReference type="PANTHER" id="PTHR31465:SF1">
    <property type="entry name" value="PROTEIN RTA1-RELATED"/>
    <property type="match status" value="1"/>
</dbReference>
<evidence type="ECO:0000256" key="4">
    <source>
        <dbReference type="ARBA" id="ARBA00023136"/>
    </source>
</evidence>
<evidence type="ECO:0000256" key="5">
    <source>
        <dbReference type="SAM" id="MobiDB-lite"/>
    </source>
</evidence>
<feature type="transmembrane region" description="Helical" evidence="6">
    <location>
        <begin position="56"/>
        <end position="73"/>
    </location>
</feature>
<keyword evidence="8" id="KW-1185">Reference proteome</keyword>
<evidence type="ECO:0000256" key="3">
    <source>
        <dbReference type="ARBA" id="ARBA00022989"/>
    </source>
</evidence>
<reference evidence="7" key="1">
    <citation type="journal article" date="2022" name="G3 (Bethesda)">
        <title>High quality genome of the basidiomycete yeast Dioszegia hungarica PDD-24b-2 isolated from cloud water.</title>
        <authorList>
            <person name="Jarrige D."/>
            <person name="Haridas S."/>
            <person name="Bleykasten-Grosshans C."/>
            <person name="Joly M."/>
            <person name="Nadalig T."/>
            <person name="Sancelme M."/>
            <person name="Vuilleumier S."/>
            <person name="Grigoriev I.V."/>
            <person name="Amato P."/>
            <person name="Bringel F."/>
        </authorList>
    </citation>
    <scope>NUCLEOTIDE SEQUENCE</scope>
    <source>
        <strain evidence="7">PDD-24b-2</strain>
    </source>
</reference>
<organism evidence="7 8">
    <name type="scientific">Dioszegia hungarica</name>
    <dbReference type="NCBI Taxonomy" id="4972"/>
    <lineage>
        <taxon>Eukaryota</taxon>
        <taxon>Fungi</taxon>
        <taxon>Dikarya</taxon>
        <taxon>Basidiomycota</taxon>
        <taxon>Agaricomycotina</taxon>
        <taxon>Tremellomycetes</taxon>
        <taxon>Tremellales</taxon>
        <taxon>Bulleribasidiaceae</taxon>
        <taxon>Dioszegia</taxon>
    </lineage>
</organism>
<dbReference type="RefSeq" id="XP_052942890.1">
    <property type="nucleotide sequence ID" value="XM_053091032.1"/>
</dbReference>
<feature type="transmembrane region" description="Helical" evidence="6">
    <location>
        <begin position="175"/>
        <end position="199"/>
    </location>
</feature>
<comment type="caution">
    <text evidence="7">The sequence shown here is derived from an EMBL/GenBank/DDBJ whole genome shotgun (WGS) entry which is preliminary data.</text>
</comment>
<comment type="subcellular location">
    <subcellularLocation>
        <location evidence="1">Membrane</location>
        <topology evidence="1">Multi-pass membrane protein</topology>
    </subcellularLocation>
</comment>
<gene>
    <name evidence="7" type="ORF">MKK02DRAFT_40275</name>
</gene>
<feature type="region of interest" description="Disordered" evidence="5">
    <location>
        <begin position="210"/>
        <end position="256"/>
    </location>
</feature>
<dbReference type="EMBL" id="JAKWFO010000012">
    <property type="protein sequence ID" value="KAI9633113.1"/>
    <property type="molecule type" value="Genomic_DNA"/>
</dbReference>
<dbReference type="GO" id="GO:0016020">
    <property type="term" value="C:membrane"/>
    <property type="evidence" value="ECO:0007669"/>
    <property type="project" value="UniProtKB-SubCell"/>
</dbReference>
<dbReference type="InterPro" id="IPR007568">
    <property type="entry name" value="RTA1"/>
</dbReference>
<evidence type="ECO:0000256" key="2">
    <source>
        <dbReference type="ARBA" id="ARBA00022692"/>
    </source>
</evidence>
<evidence type="ECO:0008006" key="9">
    <source>
        <dbReference type="Google" id="ProtNLM"/>
    </source>
</evidence>
<proteinExistence type="predicted"/>
<evidence type="ECO:0000313" key="7">
    <source>
        <dbReference type="EMBL" id="KAI9633113.1"/>
    </source>
</evidence>
<dbReference type="AlphaFoldDB" id="A0AA38H2Q4"/>
<keyword evidence="4 6" id="KW-0472">Membrane</keyword>
<protein>
    <recommendedName>
        <fullName evidence="9">RTA1-domain-containing protein</fullName>
    </recommendedName>
</protein>
<evidence type="ECO:0000256" key="1">
    <source>
        <dbReference type="ARBA" id="ARBA00004141"/>
    </source>
</evidence>
<evidence type="ECO:0000313" key="8">
    <source>
        <dbReference type="Proteomes" id="UP001164286"/>
    </source>
</evidence>
<dbReference type="GeneID" id="77730237"/>